<dbReference type="GeneID" id="55618663"/>
<organism evidence="1 2">
    <name type="scientific">Rhodococcus phage Sleepyhead</name>
    <dbReference type="NCBI Taxonomy" id="2591131"/>
    <lineage>
        <taxon>Viruses</taxon>
        <taxon>Duplodnaviria</taxon>
        <taxon>Heunggongvirae</taxon>
        <taxon>Uroviricota</taxon>
        <taxon>Caudoviricetes</taxon>
        <taxon>Sleepyheadvirus</taxon>
        <taxon>Sleepyheadvirus sleepyhead</taxon>
    </lineage>
</organism>
<name>A0A515MH96_9CAUD</name>
<dbReference type="RefSeq" id="YP_009848245.1">
    <property type="nucleotide sequence ID" value="NC_048782.1"/>
</dbReference>
<dbReference type="KEGG" id="vg:55618663"/>
<dbReference type="Pfam" id="PF12686">
    <property type="entry name" value="DUF3800"/>
    <property type="match status" value="1"/>
</dbReference>
<dbReference type="EMBL" id="MK967380">
    <property type="protein sequence ID" value="QDM56046.1"/>
    <property type="molecule type" value="Genomic_DNA"/>
</dbReference>
<reference evidence="1 2" key="1">
    <citation type="submission" date="2019-05" db="EMBL/GenBank/DDBJ databases">
        <authorList>
            <person name="Andrick R."/>
            <person name="Dugal D."/>
            <person name="Kinney M."/>
            <person name="Taplin D."/>
            <person name="Molloy S.D."/>
            <person name="Garlena R.A."/>
            <person name="Russell D.A."/>
            <person name="Pope W.H."/>
            <person name="Jacobs-Sera D."/>
            <person name="Hatfull G.F."/>
        </authorList>
    </citation>
    <scope>NUCLEOTIDE SEQUENCE [LARGE SCALE GENOMIC DNA]</scope>
</reference>
<dbReference type="Proteomes" id="UP000320841">
    <property type="component" value="Segment"/>
</dbReference>
<protein>
    <submittedName>
        <fullName evidence="1">Nuclease</fullName>
    </submittedName>
</protein>
<proteinExistence type="predicted"/>
<dbReference type="InterPro" id="IPR024524">
    <property type="entry name" value="DUF3800"/>
</dbReference>
<accession>A0A515MH96</accession>
<evidence type="ECO:0000313" key="1">
    <source>
        <dbReference type="EMBL" id="QDM56046.1"/>
    </source>
</evidence>
<gene>
    <name evidence="1" type="primary">31</name>
    <name evidence="1" type="ORF">SEA_SLEEPYHEAD_31</name>
</gene>
<evidence type="ECO:0000313" key="2">
    <source>
        <dbReference type="Proteomes" id="UP000320841"/>
    </source>
</evidence>
<keyword evidence="2" id="KW-1185">Reference proteome</keyword>
<sequence length="269" mass="30353">MTSSVSIPLNFETLQRMKVSAQSPTSEFAYIDESGDVGMSGGSKTFTLTCVLVPMDDWDDRLNYLVKMRREIKRKYGVLLRQEAKANHIVGAKKVYRDLGLGDGQLRDIYQMHMRAIERLSSGTFSVVIRKDKLVKRDVDVLDMAWRYLLERLRKRSESTGAPILVIHDNGQDGDIRKIVRRFRKITWTAAGERTSAPLIIEDPAPRDSQQSYFIQLADIAAYAAAVKVLPRNGRTNLICNELMWDLLGDVRVAAVSPSRGDGLYVFPA</sequence>